<organism evidence="2 6">
    <name type="scientific">Antrihabitans spumae</name>
    <dbReference type="NCBI Taxonomy" id="3373370"/>
    <lineage>
        <taxon>Bacteria</taxon>
        <taxon>Bacillati</taxon>
        <taxon>Actinomycetota</taxon>
        <taxon>Actinomycetes</taxon>
        <taxon>Mycobacteriales</taxon>
        <taxon>Nocardiaceae</taxon>
        <taxon>Antrihabitans</taxon>
    </lineage>
</organism>
<name>A0ABW7KB39_9NOCA</name>
<dbReference type="Proteomes" id="UP001609175">
    <property type="component" value="Unassembled WGS sequence"/>
</dbReference>
<dbReference type="InterPro" id="IPR025339">
    <property type="entry name" value="DUF4245"/>
</dbReference>
<gene>
    <name evidence="3" type="ORF">ACHIPV_20625</name>
    <name evidence="1" type="ORF">ACHIPZ_13000</name>
    <name evidence="2" type="ORF">ACHIRB_20825</name>
</gene>
<dbReference type="Pfam" id="PF14030">
    <property type="entry name" value="DUF4245"/>
    <property type="match status" value="1"/>
</dbReference>
<evidence type="ECO:0000313" key="5">
    <source>
        <dbReference type="Proteomes" id="UP001609176"/>
    </source>
</evidence>
<dbReference type="Proteomes" id="UP001609219">
    <property type="component" value="Unassembled WGS sequence"/>
</dbReference>
<evidence type="ECO:0000313" key="3">
    <source>
        <dbReference type="EMBL" id="MFH5244258.1"/>
    </source>
</evidence>
<sequence>MASDKPRIFHSSRDMALSLIPLVLLCLAIAGIASQCSFSPGGPKPGPVPTIDVDAVSQVDARELGFPIRKPVLPDGWQPNSAERVQVPGGSVSSRIGYVSPNGRYVEIHQSNASEDALVRKVVGESTAVGTETIGTRKWVVYGGEGEKRAWFANFGDVSILIAGGATAAEFAEVAQAIGDATPLPR</sequence>
<protein>
    <submittedName>
        <fullName evidence="2">DUF4245 domain-containing protein</fullName>
    </submittedName>
</protein>
<proteinExistence type="predicted"/>
<dbReference type="EMBL" id="JBIMSO010000050">
    <property type="protein sequence ID" value="MFH5209103.1"/>
    <property type="molecule type" value="Genomic_DNA"/>
</dbReference>
<evidence type="ECO:0000313" key="2">
    <source>
        <dbReference type="EMBL" id="MFH5230987.1"/>
    </source>
</evidence>
<accession>A0ABW7KB39</accession>
<evidence type="ECO:0000313" key="6">
    <source>
        <dbReference type="Proteomes" id="UP001609219"/>
    </source>
</evidence>
<comment type="caution">
    <text evidence="2">The sequence shown here is derived from an EMBL/GenBank/DDBJ whole genome shotgun (WGS) entry which is preliminary data.</text>
</comment>
<dbReference type="EMBL" id="JBIMSN010000096">
    <property type="protein sequence ID" value="MFH5230987.1"/>
    <property type="molecule type" value="Genomic_DNA"/>
</dbReference>
<evidence type="ECO:0000313" key="4">
    <source>
        <dbReference type="Proteomes" id="UP001609175"/>
    </source>
</evidence>
<keyword evidence="6" id="KW-1185">Reference proteome</keyword>
<dbReference type="RefSeq" id="WP_395114754.1">
    <property type="nucleotide sequence ID" value="NZ_JBIMSN010000096.1"/>
</dbReference>
<dbReference type="EMBL" id="JBIMSP010000039">
    <property type="protein sequence ID" value="MFH5244258.1"/>
    <property type="molecule type" value="Genomic_DNA"/>
</dbReference>
<evidence type="ECO:0000313" key="1">
    <source>
        <dbReference type="EMBL" id="MFH5209103.1"/>
    </source>
</evidence>
<dbReference type="Proteomes" id="UP001609176">
    <property type="component" value="Unassembled WGS sequence"/>
</dbReference>
<reference evidence="4 5" key="1">
    <citation type="submission" date="2024-10" db="EMBL/GenBank/DDBJ databases">
        <authorList>
            <person name="Riesco R."/>
        </authorList>
    </citation>
    <scope>NUCLEOTIDE SEQUENCE [LARGE SCALE GENOMIC DNA]</scope>
    <source>
        <strain evidence="3 5">NCIMB 15448</strain>
        <strain evidence="1 4">NCIMB 15449</strain>
        <strain evidence="2 6">NCIMB 15450</strain>
    </source>
</reference>